<name>A0A560HJX7_9PROT</name>
<keyword evidence="1" id="KW-0472">Membrane</keyword>
<dbReference type="EMBL" id="VITR01000001">
    <property type="protein sequence ID" value="TWB45829.1"/>
    <property type="molecule type" value="Genomic_DNA"/>
</dbReference>
<gene>
    <name evidence="3" type="ORF">FBZ90_101164</name>
</gene>
<proteinExistence type="predicted"/>
<organism evidence="3 4">
    <name type="scientific">Nitrospirillum amazonense</name>
    <dbReference type="NCBI Taxonomy" id="28077"/>
    <lineage>
        <taxon>Bacteria</taxon>
        <taxon>Pseudomonadati</taxon>
        <taxon>Pseudomonadota</taxon>
        <taxon>Alphaproteobacteria</taxon>
        <taxon>Rhodospirillales</taxon>
        <taxon>Azospirillaceae</taxon>
        <taxon>Nitrospirillum</taxon>
    </lineage>
</organism>
<feature type="transmembrane region" description="Helical" evidence="1">
    <location>
        <begin position="94"/>
        <end position="112"/>
    </location>
</feature>
<comment type="caution">
    <text evidence="3">The sequence shown here is derived from an EMBL/GenBank/DDBJ whole genome shotgun (WGS) entry which is preliminary data.</text>
</comment>
<protein>
    <recommendedName>
        <fullName evidence="5">Transmembrane protein</fullName>
    </recommendedName>
</protein>
<sequence length="124" mass="12618">MSTHPIRVIASLVAITTLAGAGYCSTLASQASDAMSRDMAAVISASTEVTTLTTRPTAAGYTLADLAGLHDQQARQSSALMAGWLDQRDHDRSFGLALGLLAVAAAAASVAVKGGRWARTTSAA</sequence>
<accession>A0A560HJX7</accession>
<feature type="chain" id="PRO_5021842487" description="Transmembrane protein" evidence="2">
    <location>
        <begin position="22"/>
        <end position="124"/>
    </location>
</feature>
<keyword evidence="1" id="KW-0812">Transmembrane</keyword>
<feature type="signal peptide" evidence="2">
    <location>
        <begin position="1"/>
        <end position="21"/>
    </location>
</feature>
<evidence type="ECO:0000256" key="2">
    <source>
        <dbReference type="SAM" id="SignalP"/>
    </source>
</evidence>
<reference evidence="3 4" key="1">
    <citation type="submission" date="2019-06" db="EMBL/GenBank/DDBJ databases">
        <title>Genomic Encyclopedia of Type Strains, Phase IV (KMG-V): Genome sequencing to study the core and pangenomes of soil and plant-associated prokaryotes.</title>
        <authorList>
            <person name="Whitman W."/>
        </authorList>
    </citation>
    <scope>NUCLEOTIDE SEQUENCE [LARGE SCALE GENOMIC DNA]</scope>
    <source>
        <strain evidence="3 4">BR 11622</strain>
    </source>
</reference>
<dbReference type="AlphaFoldDB" id="A0A560HJX7"/>
<dbReference type="Proteomes" id="UP000315751">
    <property type="component" value="Unassembled WGS sequence"/>
</dbReference>
<evidence type="ECO:0000256" key="1">
    <source>
        <dbReference type="SAM" id="Phobius"/>
    </source>
</evidence>
<keyword evidence="2" id="KW-0732">Signal</keyword>
<evidence type="ECO:0000313" key="4">
    <source>
        <dbReference type="Proteomes" id="UP000315751"/>
    </source>
</evidence>
<evidence type="ECO:0008006" key="5">
    <source>
        <dbReference type="Google" id="ProtNLM"/>
    </source>
</evidence>
<evidence type="ECO:0000313" key="3">
    <source>
        <dbReference type="EMBL" id="TWB45829.1"/>
    </source>
</evidence>
<keyword evidence="1" id="KW-1133">Transmembrane helix</keyword>
<keyword evidence="4" id="KW-1185">Reference proteome</keyword>
<dbReference type="RefSeq" id="WP_145729069.1">
    <property type="nucleotide sequence ID" value="NZ_VITR01000001.1"/>
</dbReference>